<name>A0A2N9HTI6_FAGSY</name>
<reference evidence="2" key="1">
    <citation type="submission" date="2018-02" db="EMBL/GenBank/DDBJ databases">
        <authorList>
            <person name="Cohen D.B."/>
            <person name="Kent A.D."/>
        </authorList>
    </citation>
    <scope>NUCLEOTIDE SEQUENCE</scope>
</reference>
<keyword evidence="1" id="KW-0732">Signal</keyword>
<sequence length="313" mass="34141">MALHRLLFQQLLLLGFIILAARAASQPSSSCINSCGYLSSIPYPFGTSAGCYLDESFLITCDNTFGTPRPLLRRSNKTVLSISLDGELRVSTSVARDCYNKSNVLINNNDTYSWLNLSKFVISYTKNKFTAVGCDTLLVITGHSQGQNYTSACTSLCDHVDSVVNGSCSSIGCCQTSIPQGVTDFTMVVTSLNNHSAVHNFNPCGFGFVVEEKAYNFSSLDLQNLQNRETVPVVLDWAVGNETCQDAQGNQTSYACKAAYSECYNSTNGPGYRCNCSSGFQGNPYLLDGCQGTNLHLFDYMIFKLLLAVVKWA</sequence>
<dbReference type="AlphaFoldDB" id="A0A2N9HTI6"/>
<feature type="signal peptide" evidence="1">
    <location>
        <begin position="1"/>
        <end position="23"/>
    </location>
</feature>
<evidence type="ECO:0000256" key="1">
    <source>
        <dbReference type="SAM" id="SignalP"/>
    </source>
</evidence>
<proteinExistence type="predicted"/>
<accession>A0A2N9HTI6</accession>
<organism evidence="2">
    <name type="scientific">Fagus sylvatica</name>
    <name type="common">Beechnut</name>
    <dbReference type="NCBI Taxonomy" id="28930"/>
    <lineage>
        <taxon>Eukaryota</taxon>
        <taxon>Viridiplantae</taxon>
        <taxon>Streptophyta</taxon>
        <taxon>Embryophyta</taxon>
        <taxon>Tracheophyta</taxon>
        <taxon>Spermatophyta</taxon>
        <taxon>Magnoliopsida</taxon>
        <taxon>eudicotyledons</taxon>
        <taxon>Gunneridae</taxon>
        <taxon>Pentapetalae</taxon>
        <taxon>rosids</taxon>
        <taxon>fabids</taxon>
        <taxon>Fagales</taxon>
        <taxon>Fagaceae</taxon>
        <taxon>Fagus</taxon>
    </lineage>
</organism>
<feature type="chain" id="PRO_5014789688" evidence="1">
    <location>
        <begin position="24"/>
        <end position="313"/>
    </location>
</feature>
<protein>
    <submittedName>
        <fullName evidence="2">Uncharacterized protein</fullName>
    </submittedName>
</protein>
<evidence type="ECO:0000313" key="2">
    <source>
        <dbReference type="EMBL" id="SPD14981.1"/>
    </source>
</evidence>
<dbReference type="EMBL" id="OIVN01004013">
    <property type="protein sequence ID" value="SPD14981.1"/>
    <property type="molecule type" value="Genomic_DNA"/>
</dbReference>
<dbReference type="PANTHER" id="PTHR33491">
    <property type="entry name" value="OSJNBA0016N04.9 PROTEIN"/>
    <property type="match status" value="1"/>
</dbReference>
<gene>
    <name evidence="2" type="ORF">FSB_LOCUS42863</name>
</gene>